<name>A0A383ULJ1_BLUHO</name>
<dbReference type="VEuPathDB" id="FungiDB:BLGHR1_11430"/>
<evidence type="ECO:0000256" key="2">
    <source>
        <dbReference type="ARBA" id="ARBA00022801"/>
    </source>
</evidence>
<dbReference type="Gene3D" id="3.10.450.30">
    <property type="entry name" value="Microbial ribonucleases"/>
    <property type="match status" value="1"/>
</dbReference>
<dbReference type="SUPFAM" id="SSF53933">
    <property type="entry name" value="Microbial ribonucleases"/>
    <property type="match status" value="1"/>
</dbReference>
<evidence type="ECO:0008006" key="6">
    <source>
        <dbReference type="Google" id="ProtNLM"/>
    </source>
</evidence>
<protein>
    <recommendedName>
        <fullName evidence="6">Candidate secreted effector protein</fullName>
    </recommendedName>
</protein>
<dbReference type="AlphaFoldDB" id="A0A383ULJ1"/>
<evidence type="ECO:0000313" key="5">
    <source>
        <dbReference type="Proteomes" id="UP000275772"/>
    </source>
</evidence>
<organism evidence="4 5">
    <name type="scientific">Blumeria hordei</name>
    <name type="common">Barley powdery mildew</name>
    <name type="synonym">Blumeria graminis f. sp. hordei</name>
    <dbReference type="NCBI Taxonomy" id="2867405"/>
    <lineage>
        <taxon>Eukaryota</taxon>
        <taxon>Fungi</taxon>
        <taxon>Dikarya</taxon>
        <taxon>Ascomycota</taxon>
        <taxon>Pezizomycotina</taxon>
        <taxon>Leotiomycetes</taxon>
        <taxon>Erysiphales</taxon>
        <taxon>Erysiphaceae</taxon>
        <taxon>Blumeria</taxon>
    </lineage>
</organism>
<keyword evidence="2" id="KW-0378">Hydrolase</keyword>
<dbReference type="InterPro" id="IPR016191">
    <property type="entry name" value="Ribonuclease/ribotoxin"/>
</dbReference>
<sequence>MWINFSVTLAISWLILQVKCDDIPYSDMYLPDGTNGFVCDLEFHSIDHVREVAKKGVEAFFSKTRFGRFPKTFEDTQLFNVKSDILLSWPIMSSGIFFNRAPGKSRLIINTRGQILGIVVISIEKPFQKISYNKCTPVRKSLEENKEEQTLLNESWGLANPTFGYNCGSNFFPKFKVDYILGPDWNKNYQQRLSRQHKLPSFKKYTGDEFTGVDLYWYPFQQGTSEKPTSGRPGKYRAVFDMSNGEIKGNINIKERNEKCVTVWDVSSISSNNIYVSSSTLNLDRFRDSIWPQACFGHQFKSKIIWLYLELAIKYWMSASNGNNLNLPIENQNLNDFLLLRPEETNKDSTYHVFAIGHNTAFKALNLYLVRPRNHKLGSFEACLQFPGYDLHRLEIYIRDKHNPEESFFGDH</sequence>
<evidence type="ECO:0000256" key="1">
    <source>
        <dbReference type="ARBA" id="ARBA00022722"/>
    </source>
</evidence>
<dbReference type="GO" id="GO:0003723">
    <property type="term" value="F:RNA binding"/>
    <property type="evidence" value="ECO:0007669"/>
    <property type="project" value="InterPro"/>
</dbReference>
<dbReference type="GO" id="GO:0004540">
    <property type="term" value="F:RNA nuclease activity"/>
    <property type="evidence" value="ECO:0007669"/>
    <property type="project" value="InterPro"/>
</dbReference>
<feature type="chain" id="PRO_5016896325" description="Candidate secreted effector protein" evidence="3">
    <location>
        <begin position="21"/>
        <end position="412"/>
    </location>
</feature>
<keyword evidence="1" id="KW-0540">Nuclease</keyword>
<accession>A0A383ULJ1</accession>
<dbReference type="Proteomes" id="UP000275772">
    <property type="component" value="Unassembled WGS sequence"/>
</dbReference>
<evidence type="ECO:0000313" key="4">
    <source>
        <dbReference type="EMBL" id="SZF00686.1"/>
    </source>
</evidence>
<evidence type="ECO:0000256" key="3">
    <source>
        <dbReference type="SAM" id="SignalP"/>
    </source>
</evidence>
<dbReference type="GO" id="GO:0016787">
    <property type="term" value="F:hydrolase activity"/>
    <property type="evidence" value="ECO:0007669"/>
    <property type="project" value="UniProtKB-KW"/>
</dbReference>
<feature type="signal peptide" evidence="3">
    <location>
        <begin position="1"/>
        <end position="20"/>
    </location>
</feature>
<proteinExistence type="predicted"/>
<reference evidence="4 5" key="1">
    <citation type="submission" date="2017-11" db="EMBL/GenBank/DDBJ databases">
        <authorList>
            <person name="Kracher B."/>
        </authorList>
    </citation>
    <scope>NUCLEOTIDE SEQUENCE [LARGE SCALE GENOMIC DNA]</scope>
    <source>
        <strain evidence="4 5">RACE1</strain>
    </source>
</reference>
<gene>
    <name evidence="4" type="ORF">BLGHR1_11430</name>
</gene>
<dbReference type="EMBL" id="UNSH01000022">
    <property type="protein sequence ID" value="SZF00686.1"/>
    <property type="molecule type" value="Genomic_DNA"/>
</dbReference>
<keyword evidence="3" id="KW-0732">Signal</keyword>